<dbReference type="EMBL" id="CM046503">
    <property type="protein sequence ID" value="KAI8684967.1"/>
    <property type="molecule type" value="Genomic_DNA"/>
</dbReference>
<reference evidence="1" key="1">
    <citation type="submission" date="2022-06" db="EMBL/GenBank/DDBJ databases">
        <title>Fusarium solani species complex genomes reveal bases of compartmentalisation and animal pathogenesis.</title>
        <authorList>
            <person name="Tsai I.J."/>
        </authorList>
    </citation>
    <scope>NUCLEOTIDE SEQUENCE</scope>
    <source>
        <strain evidence="1">Fu6.1</strain>
    </source>
</reference>
<sequence>MSDLVFRHRPADLLGDPFMGSDLDPVMPASGDAAKSEDAVKGEDPPALYSETSNDQPVVTNPLAREPIRPEAVCVRTTFHVNVDWRLGGSLATASNIVGQIGRSKFLAGSHCDSLQHHSMSVQTVESELTAPEKVTATNPRIKYPSAKFHDKWPGSGLRHDDPYFANYCAGLTTLCLRKVERQCLGQNALQELLKHTGKAFLLGEGTGGMMAWLATDVEPDLVAGVIAIEPVGPPFGTTTRTAANGHRIFTQNVRRVEGVRIYGLTDIPLTFDPPASFHAGVSAPDQELPLDIEERLRPDLKGICYLQRNLHEDEVILNRETSKHEMSDRIRYRELYNLKKVPQAVVTAHASSHIMYDWMTVSFMVQAGVPVQWIKLDEHQIFGNGHLMFLETNSDDIARLLTEWIYNMTPETFRGSLPRPVAPPHSRQVHDPPQEPAEQATARLPSVDLMGGVESAHHNDQSLGTQPDHVTSTQPEHVESSQHGVQLPGVETGHAESVQLEHANTRVDIAQVEHADTHVDSAQSEDAKAAHHNHQSVGLQEDHADLVQTEHVESRHHDGQSPGVQADLADLVQFEHAETRVDSAQVEQLDIPHHNDQPPGPQEVHVGPAQTEHEELPQNDQSPGSENDVDLVPFEYPETPHNSAQNSSDQSYEPSSSSGPSGDSWGSRHSNQSSDSHHDNQPAGFRQDNHSPDSHRDNRSPGSQGNGGNPGQSEPTSDISYINSSPSQSDDKIVISQPAVTPQNSTRSSLGYSQGPSSSSTHEQSTNKRPAPSSSGRRSLASNPGSSPPATSWGPAQKRPRMSTSPLGSNYTPSATNATPGGSWYTDDSPQWDRDQSVESPITSLAMLRPAHPAGPVQLRPRVVTTLSSPVIVSPPPVGYTPHKEFVRAYGLVGLSPAQEQPRSAARDARGHSPRDQSTQGHQTQSYSTESHSTQDHATQGYSTQANSTQGRSAHDHTAQSSSTHGYTTQIYPHSAARFECQPGTAEESIAAMARVNKARLASNASRSAAAAEDVHFSPFKQPRILPGSQMSQLNGTNNTEEAPQATTPAPAAQPIPERPSTPGAPGSETEDNWFSMFGCPLRATPPSPSPAPRGSSNPASSNASRGSPVLAGSSKRHASK</sequence>
<name>A0ACC0RH77_9HYPO</name>
<evidence type="ECO:0000313" key="1">
    <source>
        <dbReference type="EMBL" id="KAI8684967.1"/>
    </source>
</evidence>
<keyword evidence="2" id="KW-1185">Reference proteome</keyword>
<accession>A0ACC0RH77</accession>
<dbReference type="Proteomes" id="UP001065298">
    <property type="component" value="Chromosome 1"/>
</dbReference>
<proteinExistence type="predicted"/>
<protein>
    <submittedName>
        <fullName evidence="1">Uncharacterized protein</fullName>
    </submittedName>
</protein>
<organism evidence="1 2">
    <name type="scientific">Fusarium keratoplasticum</name>
    <dbReference type="NCBI Taxonomy" id="1328300"/>
    <lineage>
        <taxon>Eukaryota</taxon>
        <taxon>Fungi</taxon>
        <taxon>Dikarya</taxon>
        <taxon>Ascomycota</taxon>
        <taxon>Pezizomycotina</taxon>
        <taxon>Sordariomycetes</taxon>
        <taxon>Hypocreomycetidae</taxon>
        <taxon>Hypocreales</taxon>
        <taxon>Nectriaceae</taxon>
        <taxon>Fusarium</taxon>
        <taxon>Fusarium solani species complex</taxon>
    </lineage>
</organism>
<comment type="caution">
    <text evidence="1">The sequence shown here is derived from an EMBL/GenBank/DDBJ whole genome shotgun (WGS) entry which is preliminary data.</text>
</comment>
<gene>
    <name evidence="1" type="ORF">NCS57_00164400</name>
</gene>
<evidence type="ECO:0000313" key="2">
    <source>
        <dbReference type="Proteomes" id="UP001065298"/>
    </source>
</evidence>